<feature type="transmembrane region" description="Helical" evidence="2">
    <location>
        <begin position="195"/>
        <end position="214"/>
    </location>
</feature>
<feature type="transmembrane region" description="Helical" evidence="2">
    <location>
        <begin position="101"/>
        <end position="123"/>
    </location>
</feature>
<feature type="transmembrane region" description="Helical" evidence="2">
    <location>
        <begin position="130"/>
        <end position="150"/>
    </location>
</feature>
<keyword evidence="2" id="KW-1133">Transmembrane helix</keyword>
<evidence type="ECO:0000256" key="2">
    <source>
        <dbReference type="SAM" id="Phobius"/>
    </source>
</evidence>
<gene>
    <name evidence="4" type="ORF">KXJ69_00180</name>
</gene>
<feature type="domain" description="HTH araC/xylS-type" evidence="3">
    <location>
        <begin position="357"/>
        <end position="459"/>
    </location>
</feature>
<protein>
    <submittedName>
        <fullName evidence="4">Helix-turn-helix domain-containing protein</fullName>
    </submittedName>
</protein>
<dbReference type="GO" id="GO:0003700">
    <property type="term" value="F:DNA-binding transcription factor activity"/>
    <property type="evidence" value="ECO:0007669"/>
    <property type="project" value="InterPro"/>
</dbReference>
<dbReference type="PANTHER" id="PTHR43280:SF29">
    <property type="entry name" value="ARAC-FAMILY TRANSCRIPTIONAL REGULATOR"/>
    <property type="match status" value="1"/>
</dbReference>
<sequence>MLLVCLLPDTYLLAGERLYGATYKITLQEDAKFSEDSLQLYKDRAIFAAKNNDLKNAAFYAEEYIKYSAETGFVESRYFAKFSDTAEFKELKEKYDLNVNWLHFFYLFSALIGFFIGIMLLINKSKDKKATVLISVFVLIHSLFIFHIFLHSTNLKFRTPHILYMSSIFSYLYGPLLYFYFKRITQKYTFKKRDIVHLLPTFIIMVIMFPLFLLSKEEKLHIMFEVGSFDRMPYLYGIVSTKILSLLIYGALVVYLFFKNNQHKSYTSEAKKWLTTLVTLSSIYVLSYAIYGMVLAEIIPNISFLFNLQIVVMATMVLYIGYASFRSPNLFAGNFNSNNDKYVKSGLTESYSLELKDALLQLFEKDKIYLQNKVSLDQVSELLGTTRHNTSQVINEHFGLNFFEFINKYRIADAAAILEKEQNRNIIDVAYEVGFNNKVTFNKSFKKFLLQTPSQYLNSLRT</sequence>
<evidence type="ECO:0000256" key="1">
    <source>
        <dbReference type="ARBA" id="ARBA00023125"/>
    </source>
</evidence>
<dbReference type="Pfam" id="PF12833">
    <property type="entry name" value="HTH_18"/>
    <property type="match status" value="1"/>
</dbReference>
<dbReference type="InterPro" id="IPR018060">
    <property type="entry name" value="HTH_AraC"/>
</dbReference>
<dbReference type="AlphaFoldDB" id="A0A9X1JU64"/>
<accession>A0A9X1JU64</accession>
<proteinExistence type="predicted"/>
<comment type="caution">
    <text evidence="4">The sequence shown here is derived from an EMBL/GenBank/DDBJ whole genome shotgun (WGS) entry which is preliminary data.</text>
</comment>
<feature type="transmembrane region" description="Helical" evidence="2">
    <location>
        <begin position="302"/>
        <end position="322"/>
    </location>
</feature>
<dbReference type="SMART" id="SM00342">
    <property type="entry name" value="HTH_ARAC"/>
    <property type="match status" value="1"/>
</dbReference>
<dbReference type="GO" id="GO:0043565">
    <property type="term" value="F:sequence-specific DNA binding"/>
    <property type="evidence" value="ECO:0007669"/>
    <property type="project" value="InterPro"/>
</dbReference>
<feature type="transmembrane region" description="Helical" evidence="2">
    <location>
        <begin position="162"/>
        <end position="181"/>
    </location>
</feature>
<evidence type="ECO:0000259" key="3">
    <source>
        <dbReference type="PROSITE" id="PS01124"/>
    </source>
</evidence>
<reference evidence="4" key="1">
    <citation type="submission" date="2021-07" db="EMBL/GenBank/DDBJ databases">
        <title>Aureisphaera sp. CAU 1614 isolated from sea sediment.</title>
        <authorList>
            <person name="Kim W."/>
        </authorList>
    </citation>
    <scope>NUCLEOTIDE SEQUENCE</scope>
    <source>
        <strain evidence="4">CAU 1614</strain>
    </source>
</reference>
<organism evidence="4 5">
    <name type="scientific">Halomarinibacterium sedimenti</name>
    <dbReference type="NCBI Taxonomy" id="2857106"/>
    <lineage>
        <taxon>Bacteria</taxon>
        <taxon>Pseudomonadati</taxon>
        <taxon>Bacteroidota</taxon>
        <taxon>Flavobacteriia</taxon>
        <taxon>Flavobacteriales</taxon>
        <taxon>Flavobacteriaceae</taxon>
        <taxon>Halomarinibacterium</taxon>
    </lineage>
</organism>
<evidence type="ECO:0000313" key="5">
    <source>
        <dbReference type="Proteomes" id="UP001138686"/>
    </source>
</evidence>
<dbReference type="PANTHER" id="PTHR43280">
    <property type="entry name" value="ARAC-FAMILY TRANSCRIPTIONAL REGULATOR"/>
    <property type="match status" value="1"/>
</dbReference>
<feature type="transmembrane region" description="Helical" evidence="2">
    <location>
        <begin position="234"/>
        <end position="258"/>
    </location>
</feature>
<keyword evidence="1" id="KW-0238">DNA-binding</keyword>
<dbReference type="EMBL" id="JAHWDP010000001">
    <property type="protein sequence ID" value="MBW2936499.1"/>
    <property type="molecule type" value="Genomic_DNA"/>
</dbReference>
<dbReference type="PROSITE" id="PS01124">
    <property type="entry name" value="HTH_ARAC_FAMILY_2"/>
    <property type="match status" value="1"/>
</dbReference>
<name>A0A9X1JU64_9FLAO</name>
<keyword evidence="2" id="KW-0812">Transmembrane</keyword>
<evidence type="ECO:0000313" key="4">
    <source>
        <dbReference type="EMBL" id="MBW2936499.1"/>
    </source>
</evidence>
<keyword evidence="2" id="KW-0472">Membrane</keyword>
<keyword evidence="5" id="KW-1185">Reference proteome</keyword>
<dbReference type="RefSeq" id="WP_219050267.1">
    <property type="nucleotide sequence ID" value="NZ_JAHWDP010000001.1"/>
</dbReference>
<feature type="transmembrane region" description="Helical" evidence="2">
    <location>
        <begin position="270"/>
        <end position="290"/>
    </location>
</feature>
<dbReference type="Proteomes" id="UP001138686">
    <property type="component" value="Unassembled WGS sequence"/>
</dbReference>